<organism evidence="2">
    <name type="scientific">Cacopsylla melanoneura</name>
    <dbReference type="NCBI Taxonomy" id="428564"/>
    <lineage>
        <taxon>Eukaryota</taxon>
        <taxon>Metazoa</taxon>
        <taxon>Ecdysozoa</taxon>
        <taxon>Arthropoda</taxon>
        <taxon>Hexapoda</taxon>
        <taxon>Insecta</taxon>
        <taxon>Pterygota</taxon>
        <taxon>Neoptera</taxon>
        <taxon>Paraneoptera</taxon>
        <taxon>Hemiptera</taxon>
        <taxon>Sternorrhyncha</taxon>
        <taxon>Psylloidea</taxon>
        <taxon>Psyllidae</taxon>
        <taxon>Psyllinae</taxon>
        <taxon>Cacopsylla</taxon>
    </lineage>
</organism>
<proteinExistence type="predicted"/>
<reference evidence="2" key="1">
    <citation type="submission" date="2021-05" db="EMBL/GenBank/DDBJ databases">
        <authorList>
            <person name="Alioto T."/>
            <person name="Alioto T."/>
            <person name="Gomez Garrido J."/>
        </authorList>
    </citation>
    <scope>NUCLEOTIDE SEQUENCE</scope>
</reference>
<dbReference type="EMBL" id="HBUF01100519">
    <property type="protein sequence ID" value="CAG6637919.1"/>
    <property type="molecule type" value="Transcribed_RNA"/>
</dbReference>
<evidence type="ECO:0000256" key="1">
    <source>
        <dbReference type="SAM" id="MobiDB-lite"/>
    </source>
</evidence>
<protein>
    <submittedName>
        <fullName evidence="2">Uncharacterized protein</fullName>
    </submittedName>
</protein>
<sequence length="102" mass="11893">MLCTYVYKTSHTSTQKPVIRSHKNKSYVHKHKSYFHKTSHSSTNTSHTSTKQDLRPKNKSHVHKTNYRFSACYPSAKDESSYVRNLASNRKPNKRSEMSDCN</sequence>
<feature type="region of interest" description="Disordered" evidence="1">
    <location>
        <begin position="34"/>
        <end position="63"/>
    </location>
</feature>
<dbReference type="AlphaFoldDB" id="A0A8D8QVB6"/>
<evidence type="ECO:0000313" key="2">
    <source>
        <dbReference type="EMBL" id="CAG6637919.1"/>
    </source>
</evidence>
<name>A0A8D8QVB6_9HEMI</name>
<feature type="compositionally biased region" description="Low complexity" evidence="1">
    <location>
        <begin position="40"/>
        <end position="49"/>
    </location>
</feature>
<feature type="region of interest" description="Disordered" evidence="1">
    <location>
        <begin position="76"/>
        <end position="102"/>
    </location>
</feature>
<accession>A0A8D8QVB6</accession>